<proteinExistence type="predicted"/>
<name>B8IPC3_METNO</name>
<protein>
    <submittedName>
        <fullName evidence="1">Uncharacterized protein</fullName>
    </submittedName>
</protein>
<evidence type="ECO:0000313" key="2">
    <source>
        <dbReference type="Proteomes" id="UP000008207"/>
    </source>
</evidence>
<organism evidence="1 2">
    <name type="scientific">Methylobacterium nodulans (strain LMG 21967 / CNCM I-2342 / ORS 2060)</name>
    <dbReference type="NCBI Taxonomy" id="460265"/>
    <lineage>
        <taxon>Bacteria</taxon>
        <taxon>Pseudomonadati</taxon>
        <taxon>Pseudomonadota</taxon>
        <taxon>Alphaproteobacteria</taxon>
        <taxon>Hyphomicrobiales</taxon>
        <taxon>Methylobacteriaceae</taxon>
        <taxon>Methylobacterium</taxon>
    </lineage>
</organism>
<dbReference type="RefSeq" id="WP_015933773.1">
    <property type="nucleotide sequence ID" value="NC_011894.1"/>
</dbReference>
<reference evidence="1 2" key="1">
    <citation type="submission" date="2009-01" db="EMBL/GenBank/DDBJ databases">
        <title>Complete sequence of chromosome of Methylobacterium nodulans ORS 2060.</title>
        <authorList>
            <consortium name="US DOE Joint Genome Institute"/>
            <person name="Lucas S."/>
            <person name="Copeland A."/>
            <person name="Lapidus A."/>
            <person name="Glavina del Rio T."/>
            <person name="Dalin E."/>
            <person name="Tice H."/>
            <person name="Bruce D."/>
            <person name="Goodwin L."/>
            <person name="Pitluck S."/>
            <person name="Sims D."/>
            <person name="Brettin T."/>
            <person name="Detter J.C."/>
            <person name="Han C."/>
            <person name="Larimer F."/>
            <person name="Land M."/>
            <person name="Hauser L."/>
            <person name="Kyrpides N."/>
            <person name="Ivanova N."/>
            <person name="Marx C.J."/>
            <person name="Richardson P."/>
        </authorList>
    </citation>
    <scope>NUCLEOTIDE SEQUENCE [LARGE SCALE GENOMIC DNA]</scope>
    <source>
        <strain evidence="2">LMG 21967 / CNCM I-2342 / ORS 2060</strain>
    </source>
</reference>
<gene>
    <name evidence="1" type="ordered locus">Mnod_7478</name>
</gene>
<dbReference type="HOGENOM" id="CLU_2826200_0_0_5"/>
<sequence length="66" mass="7216">MHRQLKRSGNDRVVRWIAARPIGLRRGCASKGVCGPQADLSRVMGFEPRSILEQDNVAALEAAAKT</sequence>
<dbReference type="Proteomes" id="UP000008207">
    <property type="component" value="Chromosome"/>
</dbReference>
<dbReference type="AlphaFoldDB" id="B8IPC3"/>
<accession>B8IPC3</accession>
<dbReference type="EMBL" id="CP001349">
    <property type="protein sequence ID" value="ACL62215.1"/>
    <property type="molecule type" value="Genomic_DNA"/>
</dbReference>
<evidence type="ECO:0000313" key="1">
    <source>
        <dbReference type="EMBL" id="ACL62215.1"/>
    </source>
</evidence>
<keyword evidence="2" id="KW-1185">Reference proteome</keyword>
<dbReference type="KEGG" id="mno:Mnod_7478"/>